<evidence type="ECO:0000313" key="1">
    <source>
        <dbReference type="EMBL" id="CDW31806.1"/>
    </source>
</evidence>
<protein>
    <submittedName>
        <fullName evidence="1">Uncharacterized protein</fullName>
    </submittedName>
</protein>
<name>A0A0K2U297_LEPSM</name>
<dbReference type="AlphaFoldDB" id="A0A0K2U297"/>
<sequence length="27" mass="3328">MKTFGKTIFNSNLYLLLPQLSEWRWKI</sequence>
<accession>A0A0K2U297</accession>
<reference evidence="1" key="1">
    <citation type="submission" date="2014-05" db="EMBL/GenBank/DDBJ databases">
        <authorList>
            <person name="Chronopoulou M."/>
        </authorList>
    </citation>
    <scope>NUCLEOTIDE SEQUENCE</scope>
    <source>
        <tissue evidence="1">Whole organism</tissue>
    </source>
</reference>
<dbReference type="EMBL" id="HACA01014445">
    <property type="protein sequence ID" value="CDW31806.1"/>
    <property type="molecule type" value="Transcribed_RNA"/>
</dbReference>
<organism evidence="1">
    <name type="scientific">Lepeophtheirus salmonis</name>
    <name type="common">Salmon louse</name>
    <name type="synonym">Caligus salmonis</name>
    <dbReference type="NCBI Taxonomy" id="72036"/>
    <lineage>
        <taxon>Eukaryota</taxon>
        <taxon>Metazoa</taxon>
        <taxon>Ecdysozoa</taxon>
        <taxon>Arthropoda</taxon>
        <taxon>Crustacea</taxon>
        <taxon>Multicrustacea</taxon>
        <taxon>Hexanauplia</taxon>
        <taxon>Copepoda</taxon>
        <taxon>Siphonostomatoida</taxon>
        <taxon>Caligidae</taxon>
        <taxon>Lepeophtheirus</taxon>
    </lineage>
</organism>
<proteinExistence type="predicted"/>